<dbReference type="SMART" id="SM00595">
    <property type="entry name" value="MADF"/>
    <property type="match status" value="1"/>
</dbReference>
<evidence type="ECO:0000313" key="3">
    <source>
        <dbReference type="Proteomes" id="UP001374579"/>
    </source>
</evidence>
<accession>A0AAN9AZH1</accession>
<dbReference type="Pfam" id="PF10545">
    <property type="entry name" value="MADF_DNA_bdg"/>
    <property type="match status" value="1"/>
</dbReference>
<name>A0AAN9AZH1_9CAEN</name>
<organism evidence="2 3">
    <name type="scientific">Littorina saxatilis</name>
    <dbReference type="NCBI Taxonomy" id="31220"/>
    <lineage>
        <taxon>Eukaryota</taxon>
        <taxon>Metazoa</taxon>
        <taxon>Spiralia</taxon>
        <taxon>Lophotrochozoa</taxon>
        <taxon>Mollusca</taxon>
        <taxon>Gastropoda</taxon>
        <taxon>Caenogastropoda</taxon>
        <taxon>Littorinimorpha</taxon>
        <taxon>Littorinoidea</taxon>
        <taxon>Littorinidae</taxon>
        <taxon>Littorina</taxon>
    </lineage>
</organism>
<reference evidence="2 3" key="1">
    <citation type="submission" date="2024-02" db="EMBL/GenBank/DDBJ databases">
        <title>Chromosome-scale genome assembly of the rough periwinkle Littorina saxatilis.</title>
        <authorList>
            <person name="De Jode A."/>
            <person name="Faria R."/>
            <person name="Formenti G."/>
            <person name="Sims Y."/>
            <person name="Smith T.P."/>
            <person name="Tracey A."/>
            <person name="Wood J.M.D."/>
            <person name="Zagrodzka Z.B."/>
            <person name="Johannesson K."/>
            <person name="Butlin R.K."/>
            <person name="Leder E.H."/>
        </authorList>
    </citation>
    <scope>NUCLEOTIDE SEQUENCE [LARGE SCALE GENOMIC DNA]</scope>
    <source>
        <strain evidence="2">Snail1</strain>
        <tissue evidence="2">Muscle</tissue>
    </source>
</reference>
<dbReference type="PANTHER" id="PTHR21505">
    <property type="entry name" value="MADF DOMAIN-CONTAINING PROTEIN-RELATED"/>
    <property type="match status" value="1"/>
</dbReference>
<proteinExistence type="predicted"/>
<protein>
    <recommendedName>
        <fullName evidence="1">MADF domain-containing protein</fullName>
    </recommendedName>
</protein>
<gene>
    <name evidence="2" type="ORF">V1264_006561</name>
</gene>
<dbReference type="InterPro" id="IPR006578">
    <property type="entry name" value="MADF-dom"/>
</dbReference>
<evidence type="ECO:0000313" key="2">
    <source>
        <dbReference type="EMBL" id="KAK7095110.1"/>
    </source>
</evidence>
<dbReference type="EMBL" id="JBAMIC010000018">
    <property type="protein sequence ID" value="KAK7095110.1"/>
    <property type="molecule type" value="Genomic_DNA"/>
</dbReference>
<dbReference type="AlphaFoldDB" id="A0AAN9AZH1"/>
<dbReference type="Proteomes" id="UP001374579">
    <property type="component" value="Unassembled WGS sequence"/>
</dbReference>
<dbReference type="PROSITE" id="PS51029">
    <property type="entry name" value="MADF"/>
    <property type="match status" value="1"/>
</dbReference>
<feature type="domain" description="MADF" evidence="1">
    <location>
        <begin position="14"/>
        <end position="109"/>
    </location>
</feature>
<dbReference type="PANTHER" id="PTHR21505:SF12">
    <property type="entry name" value="MADF DOMAIN-CONTAINING PROTEIN-RELATED"/>
    <property type="match status" value="1"/>
</dbReference>
<keyword evidence="3" id="KW-1185">Reference proteome</keyword>
<comment type="caution">
    <text evidence="2">The sequence shown here is derived from an EMBL/GenBank/DDBJ whole genome shotgun (WGS) entry which is preliminary data.</text>
</comment>
<evidence type="ECO:0000259" key="1">
    <source>
        <dbReference type="PROSITE" id="PS51029"/>
    </source>
</evidence>
<sequence length="175" mass="20171">MSSKLIWTDERISSLISYYRAEPALWSTKHPSYHNLTARNVAFHRIAEFMGSDITPDMVKTKFETLRGQYTRELLKIKNSKASDSGPDEVYRVRWKFFDQLHFLKNVVSPKAPISNSQPSPPATLKIQQIEEDSERCHRDLGVQCPTTNQQPVVTRINHSLCNPRQRNGEKAKIC</sequence>